<dbReference type="EMBL" id="HBUE01275595">
    <property type="protein sequence ID" value="CAG6566196.1"/>
    <property type="molecule type" value="Transcribed_RNA"/>
</dbReference>
<name>A0A8D8JAL8_CULPI</name>
<dbReference type="EMBL" id="HBUE01124240">
    <property type="protein sequence ID" value="CAG6493872.1"/>
    <property type="molecule type" value="Transcribed_RNA"/>
</dbReference>
<dbReference type="EMBL" id="HBUE01124227">
    <property type="protein sequence ID" value="CAG6493846.1"/>
    <property type="molecule type" value="Transcribed_RNA"/>
</dbReference>
<proteinExistence type="predicted"/>
<dbReference type="EMBL" id="HBUE01170207">
    <property type="protein sequence ID" value="CAG6514713.1"/>
    <property type="molecule type" value="Transcribed_RNA"/>
</dbReference>
<dbReference type="EMBL" id="HBUE01124231">
    <property type="protein sequence ID" value="CAG6493854.1"/>
    <property type="molecule type" value="Transcribed_RNA"/>
</dbReference>
<reference evidence="2" key="1">
    <citation type="submission" date="2021-05" db="EMBL/GenBank/DDBJ databases">
        <authorList>
            <person name="Alioto T."/>
            <person name="Alioto T."/>
            <person name="Gomez Garrido J."/>
        </authorList>
    </citation>
    <scope>NUCLEOTIDE SEQUENCE</scope>
</reference>
<protein>
    <submittedName>
        <fullName evidence="2">(northern house mosquito) hypothetical protein</fullName>
    </submittedName>
</protein>
<dbReference type="EMBL" id="HBUE01170198">
    <property type="protein sequence ID" value="CAG6514707.1"/>
    <property type="molecule type" value="Transcribed_RNA"/>
</dbReference>
<dbReference type="EMBL" id="HBUE01124225">
    <property type="protein sequence ID" value="CAG6493841.1"/>
    <property type="molecule type" value="Transcribed_RNA"/>
</dbReference>
<dbReference type="EMBL" id="HBUE01124234">
    <property type="protein sequence ID" value="CAG6493862.1"/>
    <property type="molecule type" value="Transcribed_RNA"/>
</dbReference>
<sequence length="105" mass="10820">MLATRESTCDFVGRPPRSEGSGANCSSSAAGFHSRPRALITSLVPVPPTLTSSSRSASGMASKSSGLFDDHLCNSNPPALHSWISCDCASEACEMSSKPNSALST</sequence>
<dbReference type="EMBL" id="HBUE01124230">
    <property type="protein sequence ID" value="CAG6493851.1"/>
    <property type="molecule type" value="Transcribed_RNA"/>
</dbReference>
<dbReference type="EMBL" id="HBUE01124235">
    <property type="protein sequence ID" value="CAG6493866.1"/>
    <property type="molecule type" value="Transcribed_RNA"/>
</dbReference>
<dbReference type="EMBL" id="HBUE01170205">
    <property type="protein sequence ID" value="CAG6514712.1"/>
    <property type="molecule type" value="Transcribed_RNA"/>
</dbReference>
<accession>A0A8D8JAL8</accession>
<dbReference type="EMBL" id="HBUE01275602">
    <property type="protein sequence ID" value="CAG6566201.1"/>
    <property type="molecule type" value="Transcribed_RNA"/>
</dbReference>
<dbReference type="EMBL" id="HBUE01124224">
    <property type="protein sequence ID" value="CAG6493840.1"/>
    <property type="molecule type" value="Transcribed_RNA"/>
</dbReference>
<organism evidence="2">
    <name type="scientific">Culex pipiens</name>
    <name type="common">House mosquito</name>
    <dbReference type="NCBI Taxonomy" id="7175"/>
    <lineage>
        <taxon>Eukaryota</taxon>
        <taxon>Metazoa</taxon>
        <taxon>Ecdysozoa</taxon>
        <taxon>Arthropoda</taxon>
        <taxon>Hexapoda</taxon>
        <taxon>Insecta</taxon>
        <taxon>Pterygota</taxon>
        <taxon>Neoptera</taxon>
        <taxon>Endopterygota</taxon>
        <taxon>Diptera</taxon>
        <taxon>Nematocera</taxon>
        <taxon>Culicoidea</taxon>
        <taxon>Culicidae</taxon>
        <taxon>Culicinae</taxon>
        <taxon>Culicini</taxon>
        <taxon>Culex</taxon>
        <taxon>Culex</taxon>
    </lineage>
</organism>
<dbReference type="AlphaFoldDB" id="A0A8D8JAL8"/>
<evidence type="ECO:0000256" key="1">
    <source>
        <dbReference type="SAM" id="MobiDB-lite"/>
    </source>
</evidence>
<dbReference type="EMBL" id="HBUE01275604">
    <property type="protein sequence ID" value="CAG6566202.1"/>
    <property type="molecule type" value="Transcribed_RNA"/>
</dbReference>
<dbReference type="EMBL" id="HBUE01124226">
    <property type="protein sequence ID" value="CAG6493845.1"/>
    <property type="molecule type" value="Transcribed_RNA"/>
</dbReference>
<feature type="compositionally biased region" description="Low complexity" evidence="1">
    <location>
        <begin position="18"/>
        <end position="31"/>
    </location>
</feature>
<dbReference type="EMBL" id="HBUE01124236">
    <property type="protein sequence ID" value="CAG6493870.1"/>
    <property type="molecule type" value="Transcribed_RNA"/>
</dbReference>
<feature type="region of interest" description="Disordered" evidence="1">
    <location>
        <begin position="1"/>
        <end position="31"/>
    </location>
</feature>
<dbReference type="EMBL" id="HBUE01124238">
    <property type="protein sequence ID" value="CAG6493871.1"/>
    <property type="molecule type" value="Transcribed_RNA"/>
</dbReference>
<dbReference type="EMBL" id="HBUE01124228">
    <property type="protein sequence ID" value="CAG6493850.1"/>
    <property type="molecule type" value="Transcribed_RNA"/>
</dbReference>
<dbReference type="EMBL" id="HBUE01124232">
    <property type="protein sequence ID" value="CAG6493858.1"/>
    <property type="molecule type" value="Transcribed_RNA"/>
</dbReference>
<evidence type="ECO:0000313" key="2">
    <source>
        <dbReference type="EMBL" id="CAG6566202.1"/>
    </source>
</evidence>